<dbReference type="AlphaFoldDB" id="A0A6V7U7S4"/>
<keyword evidence="1" id="KW-1133">Transmembrane helix</keyword>
<keyword evidence="1" id="KW-0812">Transmembrane</keyword>
<dbReference type="EMBL" id="CAJEWN010000042">
    <property type="protein sequence ID" value="CAD2148784.1"/>
    <property type="molecule type" value="Genomic_DNA"/>
</dbReference>
<reference evidence="2 3" key="1">
    <citation type="submission" date="2020-08" db="EMBL/GenBank/DDBJ databases">
        <authorList>
            <person name="Koutsovoulos G."/>
            <person name="Danchin GJ E."/>
        </authorList>
    </citation>
    <scope>NUCLEOTIDE SEQUENCE [LARGE SCALE GENOMIC DNA]</scope>
</reference>
<proteinExistence type="predicted"/>
<dbReference type="Proteomes" id="UP000580250">
    <property type="component" value="Unassembled WGS sequence"/>
</dbReference>
<accession>A0A6V7U7S4</accession>
<evidence type="ECO:0000313" key="2">
    <source>
        <dbReference type="EMBL" id="CAD2148784.1"/>
    </source>
</evidence>
<sequence>MIFQVYKLINILNLKFWGLFVKLELSLLLIFLWNNYNQLISGEIDGLGRTRNC</sequence>
<keyword evidence="1" id="KW-0472">Membrane</keyword>
<organism evidence="2 3">
    <name type="scientific">Meloidogyne enterolobii</name>
    <name type="common">Root-knot nematode worm</name>
    <name type="synonym">Meloidogyne mayaguensis</name>
    <dbReference type="NCBI Taxonomy" id="390850"/>
    <lineage>
        <taxon>Eukaryota</taxon>
        <taxon>Metazoa</taxon>
        <taxon>Ecdysozoa</taxon>
        <taxon>Nematoda</taxon>
        <taxon>Chromadorea</taxon>
        <taxon>Rhabditida</taxon>
        <taxon>Tylenchina</taxon>
        <taxon>Tylenchomorpha</taxon>
        <taxon>Tylenchoidea</taxon>
        <taxon>Meloidogynidae</taxon>
        <taxon>Meloidogyninae</taxon>
        <taxon>Meloidogyne</taxon>
    </lineage>
</organism>
<gene>
    <name evidence="2" type="ORF">MENT_LOCUS9446</name>
</gene>
<name>A0A6V7U7S4_MELEN</name>
<evidence type="ECO:0000313" key="3">
    <source>
        <dbReference type="Proteomes" id="UP000580250"/>
    </source>
</evidence>
<feature type="transmembrane region" description="Helical" evidence="1">
    <location>
        <begin position="12"/>
        <end position="33"/>
    </location>
</feature>
<comment type="caution">
    <text evidence="2">The sequence shown here is derived from an EMBL/GenBank/DDBJ whole genome shotgun (WGS) entry which is preliminary data.</text>
</comment>
<evidence type="ECO:0000256" key="1">
    <source>
        <dbReference type="SAM" id="Phobius"/>
    </source>
</evidence>
<protein>
    <submittedName>
        <fullName evidence="2">Uncharacterized protein</fullName>
    </submittedName>
</protein>